<dbReference type="AlphaFoldDB" id="A0A561BSU0"/>
<proteinExistence type="predicted"/>
<reference evidence="2 3" key="1">
    <citation type="submission" date="2019-06" db="EMBL/GenBank/DDBJ databases">
        <title>Sequencing the genomes of 1000 actinobacteria strains.</title>
        <authorList>
            <person name="Klenk H.-P."/>
        </authorList>
    </citation>
    <scope>NUCLEOTIDE SEQUENCE [LARGE SCALE GENOMIC DNA]</scope>
    <source>
        <strain evidence="2 3">DSM 24683</strain>
    </source>
</reference>
<feature type="domain" description="DUF4253" evidence="1">
    <location>
        <begin position="147"/>
        <end position="255"/>
    </location>
</feature>
<gene>
    <name evidence="2" type="ORF">FB561_3050</name>
</gene>
<comment type="caution">
    <text evidence="2">The sequence shown here is derived from an EMBL/GenBank/DDBJ whole genome shotgun (WGS) entry which is preliminary data.</text>
</comment>
<dbReference type="EMBL" id="VIVK01000001">
    <property type="protein sequence ID" value="TWD81926.1"/>
    <property type="molecule type" value="Genomic_DNA"/>
</dbReference>
<organism evidence="2 3">
    <name type="scientific">Kribbella amoyensis</name>
    <dbReference type="NCBI Taxonomy" id="996641"/>
    <lineage>
        <taxon>Bacteria</taxon>
        <taxon>Bacillati</taxon>
        <taxon>Actinomycetota</taxon>
        <taxon>Actinomycetes</taxon>
        <taxon>Propionibacteriales</taxon>
        <taxon>Kribbellaceae</taxon>
        <taxon>Kribbella</taxon>
    </lineage>
</organism>
<sequence>MGVELPEYLPSGRVVVDGQGVPLFWLSDGPAEVGVHRRLLADHGRTGLWPVIAEGHPQDPLRPWQSGELSPQPVSDIDRYDAAAVMRGFWTDWVTPQEHEEEDHDFAELEPFGRTCPGLAEPGEAMASPEAAADWYVGELEPAADARLMLARVKRGADLPAMAGWDGPVNHSTDVAPLLAMLRSWEERFGARVVRIGFDTLDLSIAAPPTTEEHALHVAAEHWAFCPDNIDQGPGSLREYAAAIRGLNSWSFWWD</sequence>
<evidence type="ECO:0000313" key="3">
    <source>
        <dbReference type="Proteomes" id="UP000318380"/>
    </source>
</evidence>
<evidence type="ECO:0000259" key="1">
    <source>
        <dbReference type="Pfam" id="PF14062"/>
    </source>
</evidence>
<evidence type="ECO:0000313" key="2">
    <source>
        <dbReference type="EMBL" id="TWD81926.1"/>
    </source>
</evidence>
<name>A0A561BSU0_9ACTN</name>
<keyword evidence="3" id="KW-1185">Reference proteome</keyword>
<accession>A0A561BSU0</accession>
<dbReference type="Pfam" id="PF14062">
    <property type="entry name" value="DUF4253"/>
    <property type="match status" value="1"/>
</dbReference>
<dbReference type="InterPro" id="IPR025349">
    <property type="entry name" value="DUF4253"/>
</dbReference>
<dbReference type="Proteomes" id="UP000318380">
    <property type="component" value="Unassembled WGS sequence"/>
</dbReference>
<protein>
    <submittedName>
        <fullName evidence="2">Uncharacterized protein DUF4253</fullName>
    </submittedName>
</protein>